<protein>
    <submittedName>
        <fullName evidence="8">Membrane bound [NiFe]-hydrogenase MBH1, subunit Mbh1H</fullName>
    </submittedName>
</protein>
<evidence type="ECO:0000256" key="2">
    <source>
        <dbReference type="ARBA" id="ARBA00022475"/>
    </source>
</evidence>
<feature type="transmembrane region" description="Helical" evidence="6">
    <location>
        <begin position="88"/>
        <end position="108"/>
    </location>
</feature>
<dbReference type="PATRIC" id="fig|55802.8.peg.1706"/>
<dbReference type="Proteomes" id="UP000066042">
    <property type="component" value="Chromosome"/>
</dbReference>
<feature type="transmembrane region" description="Helical" evidence="6">
    <location>
        <begin position="6"/>
        <end position="23"/>
    </location>
</feature>
<keyword evidence="3 6" id="KW-0812">Transmembrane</keyword>
<gene>
    <name evidence="8" type="primary">mbh1H</name>
    <name evidence="8" type="ORF">TBCH5v1_1727</name>
</gene>
<dbReference type="EMBL" id="CP013050">
    <property type="protein sequence ID" value="ALM75637.1"/>
    <property type="molecule type" value="Genomic_DNA"/>
</dbReference>
<feature type="transmembrane region" description="Helical" evidence="6">
    <location>
        <begin position="143"/>
        <end position="160"/>
    </location>
</feature>
<feature type="transmembrane region" description="Helical" evidence="6">
    <location>
        <begin position="120"/>
        <end position="137"/>
    </location>
</feature>
<reference evidence="8 9" key="1">
    <citation type="journal article" date="2016" name="Genome Announc.">
        <title>Complete genome sequence of the hyperthermophilic and piezophilic archaeon Thermococcus barophilus Ch5, capable of growth at the expense of hydrogenogenesis from carbon monoxide and formate.</title>
        <authorList>
            <person name="Oger P."/>
            <person name="Sokolova T.G."/>
            <person name="Kozhevnikova D.A."/>
            <person name="Taranov E.A."/>
            <person name="Vannier P."/>
            <person name="Lee H.S."/>
            <person name="Kwon K.K."/>
            <person name="Kang S.G."/>
            <person name="Lee J.H."/>
            <person name="Bonch-Osmolovskaya E.A."/>
            <person name="Lebedinsky A.V."/>
        </authorList>
    </citation>
    <scope>NUCLEOTIDE SEQUENCE [LARGE SCALE GENOMIC DNA]</scope>
    <source>
        <strain evidence="9">Ch5</strain>
    </source>
</reference>
<proteinExistence type="predicted"/>
<dbReference type="PANTHER" id="PTHR42703">
    <property type="entry name" value="NADH DEHYDROGENASE"/>
    <property type="match status" value="1"/>
</dbReference>
<evidence type="ECO:0000256" key="1">
    <source>
        <dbReference type="ARBA" id="ARBA00004651"/>
    </source>
</evidence>
<organism evidence="8 9">
    <name type="scientific">Thermococcus barophilus</name>
    <dbReference type="NCBI Taxonomy" id="55802"/>
    <lineage>
        <taxon>Archaea</taxon>
        <taxon>Methanobacteriati</taxon>
        <taxon>Methanobacteriota</taxon>
        <taxon>Thermococci</taxon>
        <taxon>Thermococcales</taxon>
        <taxon>Thermococcaceae</taxon>
        <taxon>Thermococcus</taxon>
    </lineage>
</organism>
<sequence>MIEHLPALMIAVPLFGAFIAPLFKKKQSIAAVWAIVITAVTVVLSLMLMYQVRLHGIIVYVFGADKPTLVLPSGYKVPIRIMFEIDGIGAFMAISATLMSFVGALYSYSHVKAESGLEKYYALLLLLEVGILGMVLTGDLFNLFVFLEIAGIAGSALVGFRNYRGEASEAGIKYLIVSAVASLMVLFAIGILYGEYGNLNLAYISRQVSLSTLDMIAFGLLFASFAMKCGSVPMHYWVPDAYTEVPAGINPVLLVSTYASLYALFRVSFTLFANVSISLERVGWIMSILGVLTMFIGVTMALVQKDVKRLMSYHAISQTGYMLLGVGVGLTVLHNSDALAEFGRTAMAGGIFHIINHIIYKSLLLMTAGALFYVTGTRNLNEMGGLARKMPITTLCFIVGAAAISGLPPFNGFASKFLIYESSYRLNPLLAVFAMVTSILTLASFVKVFASAFLGPPLEKFENVREVPRPMIVAMVILALLCILFGLFPDVVLNKIVYPAVDALINVAQYQSWGGLA</sequence>
<dbReference type="PANTHER" id="PTHR42703:SF1">
    <property type="entry name" value="NA(+)_H(+) ANTIPORTER SUBUNIT D1"/>
    <property type="match status" value="1"/>
</dbReference>
<evidence type="ECO:0000313" key="9">
    <source>
        <dbReference type="Proteomes" id="UP000066042"/>
    </source>
</evidence>
<comment type="subcellular location">
    <subcellularLocation>
        <location evidence="1">Cell membrane</location>
        <topology evidence="1">Multi-pass membrane protein</topology>
    </subcellularLocation>
</comment>
<feature type="transmembrane region" description="Helical" evidence="6">
    <location>
        <begin position="386"/>
        <end position="408"/>
    </location>
</feature>
<feature type="transmembrane region" description="Helical" evidence="6">
    <location>
        <begin position="252"/>
        <end position="272"/>
    </location>
</feature>
<feature type="transmembrane region" description="Helical" evidence="6">
    <location>
        <begin position="30"/>
        <end position="50"/>
    </location>
</feature>
<dbReference type="SMR" id="A0A0S1XCX6"/>
<evidence type="ECO:0000256" key="5">
    <source>
        <dbReference type="ARBA" id="ARBA00023136"/>
    </source>
</evidence>
<dbReference type="GeneID" id="10041793"/>
<feature type="transmembrane region" description="Helical" evidence="6">
    <location>
        <begin position="172"/>
        <end position="193"/>
    </location>
</feature>
<feature type="transmembrane region" description="Helical" evidence="6">
    <location>
        <begin position="428"/>
        <end position="450"/>
    </location>
</feature>
<keyword evidence="4 6" id="KW-1133">Transmembrane helix</keyword>
<dbReference type="GO" id="GO:0005886">
    <property type="term" value="C:plasma membrane"/>
    <property type="evidence" value="ECO:0007669"/>
    <property type="project" value="UniProtKB-SubCell"/>
</dbReference>
<feature type="transmembrane region" description="Helical" evidence="6">
    <location>
        <begin position="213"/>
        <end position="231"/>
    </location>
</feature>
<dbReference type="Pfam" id="PF00361">
    <property type="entry name" value="Proton_antipo_M"/>
    <property type="match status" value="1"/>
</dbReference>
<dbReference type="RefSeq" id="WP_013467750.1">
    <property type="nucleotide sequence ID" value="NZ_CP013050.1"/>
</dbReference>
<dbReference type="InterPro" id="IPR001750">
    <property type="entry name" value="ND/Mrp_TM"/>
</dbReference>
<keyword evidence="5 6" id="KW-0472">Membrane</keyword>
<dbReference type="PRINTS" id="PR01434">
    <property type="entry name" value="NADHDHGNASE5"/>
</dbReference>
<feature type="transmembrane region" description="Helical" evidence="6">
    <location>
        <begin position="315"/>
        <end position="334"/>
    </location>
</feature>
<dbReference type="STRING" id="55802.TBCH5v1_1727"/>
<dbReference type="GeneID" id="26136965"/>
<dbReference type="NCBIfam" id="NF006240">
    <property type="entry name" value="PRK08376.1"/>
    <property type="match status" value="1"/>
</dbReference>
<evidence type="ECO:0000256" key="4">
    <source>
        <dbReference type="ARBA" id="ARBA00022989"/>
    </source>
</evidence>
<dbReference type="OMA" id="YVAHHIT"/>
<feature type="domain" description="NADH:quinone oxidoreductase/Mrp antiporter transmembrane" evidence="7">
    <location>
        <begin position="138"/>
        <end position="441"/>
    </location>
</feature>
<dbReference type="InterPro" id="IPR050586">
    <property type="entry name" value="CPA3_Na-H_Antiporter_D"/>
</dbReference>
<feature type="transmembrane region" description="Helical" evidence="6">
    <location>
        <begin position="284"/>
        <end position="303"/>
    </location>
</feature>
<feature type="transmembrane region" description="Helical" evidence="6">
    <location>
        <begin position="354"/>
        <end position="374"/>
    </location>
</feature>
<feature type="transmembrane region" description="Helical" evidence="6">
    <location>
        <begin position="471"/>
        <end position="488"/>
    </location>
</feature>
<name>A0A0S1XCX6_THEBA</name>
<evidence type="ECO:0000259" key="7">
    <source>
        <dbReference type="Pfam" id="PF00361"/>
    </source>
</evidence>
<evidence type="ECO:0000256" key="6">
    <source>
        <dbReference type="SAM" id="Phobius"/>
    </source>
</evidence>
<keyword evidence="2" id="KW-1003">Cell membrane</keyword>
<evidence type="ECO:0000256" key="3">
    <source>
        <dbReference type="ARBA" id="ARBA00022692"/>
    </source>
</evidence>
<dbReference type="AlphaFoldDB" id="A0A0S1XCX6"/>
<evidence type="ECO:0000313" key="8">
    <source>
        <dbReference type="EMBL" id="ALM75637.1"/>
    </source>
</evidence>
<accession>A0A0S1XCX6</accession>